<protein>
    <submittedName>
        <fullName evidence="5">Zgc:194209</fullName>
    </submittedName>
</protein>
<comment type="similarity">
    <text evidence="1">Belongs to the strictosidine synthase family.</text>
</comment>
<dbReference type="HOGENOM" id="CLU_023267_0_0_1"/>
<dbReference type="AlphaFoldDB" id="H3AYN5"/>
<keyword evidence="6" id="KW-1185">Reference proteome</keyword>
<proteinExistence type="inferred from homology"/>
<evidence type="ECO:0000256" key="3">
    <source>
        <dbReference type="ARBA" id="ARBA00023180"/>
    </source>
</evidence>
<evidence type="ECO:0000259" key="4">
    <source>
        <dbReference type="Pfam" id="PF03088"/>
    </source>
</evidence>
<dbReference type="Pfam" id="PF20067">
    <property type="entry name" value="SSL_N"/>
    <property type="match status" value="1"/>
</dbReference>
<dbReference type="EMBL" id="AFYH01019294">
    <property type="status" value="NOT_ANNOTATED_CDS"/>
    <property type="molecule type" value="Genomic_DNA"/>
</dbReference>
<dbReference type="PANTHER" id="PTHR10426">
    <property type="entry name" value="STRICTOSIDINE SYNTHASE-RELATED"/>
    <property type="match status" value="1"/>
</dbReference>
<dbReference type="InParanoid" id="H3AYN5"/>
<evidence type="ECO:0000313" key="6">
    <source>
        <dbReference type="Proteomes" id="UP000008672"/>
    </source>
</evidence>
<dbReference type="OrthoDB" id="5307922at2759"/>
<dbReference type="eggNOG" id="KOG1520">
    <property type="taxonomic scope" value="Eukaryota"/>
</dbReference>
<dbReference type="Proteomes" id="UP000008672">
    <property type="component" value="Unassembled WGS sequence"/>
</dbReference>
<dbReference type="Ensembl" id="ENSLACT00000014859.2">
    <property type="protein sequence ID" value="ENSLACP00000014756.2"/>
    <property type="gene ID" value="ENSLACG00000012987.2"/>
</dbReference>
<dbReference type="EMBL" id="AFYH01019292">
    <property type="status" value="NOT_ANNOTATED_CDS"/>
    <property type="molecule type" value="Genomic_DNA"/>
</dbReference>
<gene>
    <name evidence="5" type="primary">ZGC:194209</name>
</gene>
<evidence type="ECO:0000313" key="5">
    <source>
        <dbReference type="Ensembl" id="ENSLACP00000014756.2"/>
    </source>
</evidence>
<sequence>MWLRYGLVTASIAVIVGIYLFPSPIDPEPFLFENPPPALVGPLAINRKIQEGKRIFAGQLKGPESFTADDKGNLYTGTVDGRLWRIRDNQLFLITQMGQNISGCGTPENEPRCGRPHGVRLDKDGYLIVVDSYYGLFRVHPETGRKTLLLSSEEGVDGVPFKFLNGLEIHSNGTIFFTDSSSKWERRFNRYEVIEANHLGRLIAYDTVSGNARTILDGLYMANGIAFSPNEDYLLIAETSVGRIIRYWLKGTKAGSKDIFIDNMPGYPDNVRLTSRGTFRVGMCTTRFPGFFRPFLDIVGPHPAMKRFIAKITPLLLYSILLRKHGLVLEVDEQGEIVDSFHDPDGSVTWSISDAFEHDGKLYLGNTELPFLAVLDLPT</sequence>
<dbReference type="GO" id="GO:0012505">
    <property type="term" value="C:endomembrane system"/>
    <property type="evidence" value="ECO:0007669"/>
    <property type="project" value="TreeGrafter"/>
</dbReference>
<dbReference type="FunFam" id="2.120.10.30:FF:000032">
    <property type="entry name" value="Protein STRICTOSIDINE SYNTHASE-LIKE 13"/>
    <property type="match status" value="1"/>
</dbReference>
<evidence type="ECO:0000256" key="1">
    <source>
        <dbReference type="ARBA" id="ARBA00009191"/>
    </source>
</evidence>
<name>H3AYN5_LATCH</name>
<keyword evidence="3" id="KW-0325">Glycoprotein</keyword>
<dbReference type="STRING" id="7897.ENSLACP00000014756"/>
<reference evidence="5" key="2">
    <citation type="submission" date="2025-08" db="UniProtKB">
        <authorList>
            <consortium name="Ensembl"/>
        </authorList>
    </citation>
    <scope>IDENTIFICATION</scope>
</reference>
<dbReference type="GeneID" id="102349698"/>
<accession>H3AYN5</accession>
<evidence type="ECO:0000256" key="2">
    <source>
        <dbReference type="ARBA" id="ARBA00022729"/>
    </source>
</evidence>
<organism evidence="5 6">
    <name type="scientific">Latimeria chalumnae</name>
    <name type="common">Coelacanth</name>
    <dbReference type="NCBI Taxonomy" id="7897"/>
    <lineage>
        <taxon>Eukaryota</taxon>
        <taxon>Metazoa</taxon>
        <taxon>Chordata</taxon>
        <taxon>Craniata</taxon>
        <taxon>Vertebrata</taxon>
        <taxon>Euteleostomi</taxon>
        <taxon>Coelacanthiformes</taxon>
        <taxon>Coelacanthidae</taxon>
        <taxon>Latimeria</taxon>
    </lineage>
</organism>
<dbReference type="EMBL" id="AFYH01019291">
    <property type="status" value="NOT_ANNOTATED_CDS"/>
    <property type="molecule type" value="Genomic_DNA"/>
</dbReference>
<reference evidence="6" key="1">
    <citation type="submission" date="2011-08" db="EMBL/GenBank/DDBJ databases">
        <title>The draft genome of Latimeria chalumnae.</title>
        <authorList>
            <person name="Di Palma F."/>
            <person name="Alfoldi J."/>
            <person name="Johnson J."/>
            <person name="Berlin A."/>
            <person name="Gnerre S."/>
            <person name="Jaffe D."/>
            <person name="MacCallum I."/>
            <person name="Young S."/>
            <person name="Walker B.J."/>
            <person name="Lander E."/>
            <person name="Lindblad-Toh K."/>
        </authorList>
    </citation>
    <scope>NUCLEOTIDE SEQUENCE [LARGE SCALE GENOMIC DNA]</scope>
    <source>
        <strain evidence="6">Wild caught</strain>
    </source>
</reference>
<dbReference type="OMA" id="TFITQMG"/>
<feature type="domain" description="Strictosidine synthase conserved region" evidence="4">
    <location>
        <begin position="165"/>
        <end position="251"/>
    </location>
</feature>
<dbReference type="Pfam" id="PF03088">
    <property type="entry name" value="Str_synth"/>
    <property type="match status" value="1"/>
</dbReference>
<dbReference type="EMBL" id="AFYH01019293">
    <property type="status" value="NOT_ANNOTATED_CDS"/>
    <property type="molecule type" value="Genomic_DNA"/>
</dbReference>
<reference evidence="5" key="3">
    <citation type="submission" date="2025-09" db="UniProtKB">
        <authorList>
            <consortium name="Ensembl"/>
        </authorList>
    </citation>
    <scope>IDENTIFICATION</scope>
</reference>
<dbReference type="GeneTree" id="ENSGT00440000039984"/>
<dbReference type="Bgee" id="ENSLACG00000012987">
    <property type="expression patterns" value="Expressed in pelvic fin and 3 other cell types or tissues"/>
</dbReference>
<dbReference type="RefSeq" id="XP_014340213.1">
    <property type="nucleotide sequence ID" value="XM_014484727.2"/>
</dbReference>
<dbReference type="SUPFAM" id="SSF63829">
    <property type="entry name" value="Calcium-dependent phosphotriesterase"/>
    <property type="match status" value="1"/>
</dbReference>
<dbReference type="GO" id="GO:0016787">
    <property type="term" value="F:hydrolase activity"/>
    <property type="evidence" value="ECO:0007669"/>
    <property type="project" value="TreeGrafter"/>
</dbReference>
<dbReference type="InterPro" id="IPR011042">
    <property type="entry name" value="6-blade_b-propeller_TolB-like"/>
</dbReference>
<dbReference type="Gene3D" id="2.120.10.30">
    <property type="entry name" value="TolB, C-terminal domain"/>
    <property type="match status" value="1"/>
</dbReference>
<dbReference type="PANTHER" id="PTHR10426:SF20">
    <property type="entry name" value="ADIPOCYTE PLASMA MEMBRANE-ASSOCIATED PROTEIN"/>
    <property type="match status" value="1"/>
</dbReference>
<keyword evidence="2" id="KW-0732">Signal</keyword>
<dbReference type="InterPro" id="IPR018119">
    <property type="entry name" value="Strictosidine_synth_cons-reg"/>
</dbReference>